<dbReference type="Proteomes" id="UP000712600">
    <property type="component" value="Unassembled WGS sequence"/>
</dbReference>
<gene>
    <name evidence="1" type="ORF">F2Q69_00023936</name>
</gene>
<evidence type="ECO:0000313" key="1">
    <source>
        <dbReference type="EMBL" id="KAF3537943.1"/>
    </source>
</evidence>
<accession>A0A8S9QDD5</accession>
<protein>
    <submittedName>
        <fullName evidence="1">Uncharacterized protein</fullName>
    </submittedName>
</protein>
<proteinExistence type="predicted"/>
<dbReference type="AlphaFoldDB" id="A0A8S9QDD5"/>
<dbReference type="EMBL" id="QGKX02001290">
    <property type="protein sequence ID" value="KAF3537943.1"/>
    <property type="molecule type" value="Genomic_DNA"/>
</dbReference>
<name>A0A8S9QDD5_BRACR</name>
<organism evidence="1 2">
    <name type="scientific">Brassica cretica</name>
    <name type="common">Mustard</name>
    <dbReference type="NCBI Taxonomy" id="69181"/>
    <lineage>
        <taxon>Eukaryota</taxon>
        <taxon>Viridiplantae</taxon>
        <taxon>Streptophyta</taxon>
        <taxon>Embryophyta</taxon>
        <taxon>Tracheophyta</taxon>
        <taxon>Spermatophyta</taxon>
        <taxon>Magnoliopsida</taxon>
        <taxon>eudicotyledons</taxon>
        <taxon>Gunneridae</taxon>
        <taxon>Pentapetalae</taxon>
        <taxon>rosids</taxon>
        <taxon>malvids</taxon>
        <taxon>Brassicales</taxon>
        <taxon>Brassicaceae</taxon>
        <taxon>Brassiceae</taxon>
        <taxon>Brassica</taxon>
    </lineage>
</organism>
<reference evidence="1" key="1">
    <citation type="submission" date="2019-12" db="EMBL/GenBank/DDBJ databases">
        <title>Genome sequencing and annotation of Brassica cretica.</title>
        <authorList>
            <person name="Studholme D.J."/>
            <person name="Sarris P."/>
        </authorList>
    </citation>
    <scope>NUCLEOTIDE SEQUENCE</scope>
    <source>
        <strain evidence="1">PFS-109/04</strain>
        <tissue evidence="1">Leaf</tissue>
    </source>
</reference>
<evidence type="ECO:0000313" key="2">
    <source>
        <dbReference type="Proteomes" id="UP000712600"/>
    </source>
</evidence>
<sequence>MFVCGRGREDFDYVVDINANIIMSKEQERSLKFVYRELKLDMVDRSSPPPKLPVKTSQLLFPVSHTMDSELNIVVDELGEAAVVRARHSPPP</sequence>
<comment type="caution">
    <text evidence="1">The sequence shown here is derived from an EMBL/GenBank/DDBJ whole genome shotgun (WGS) entry which is preliminary data.</text>
</comment>